<accession>A0A2S7KYZ3</accession>
<gene>
    <name evidence="2" type="ORF">BST83_12130</name>
</gene>
<proteinExistence type="predicted"/>
<protein>
    <submittedName>
        <fullName evidence="2">Uncharacterized protein</fullName>
    </submittedName>
</protein>
<organism evidence="2 3">
    <name type="scientific">Polaribacter filamentus</name>
    <dbReference type="NCBI Taxonomy" id="53483"/>
    <lineage>
        <taxon>Bacteria</taxon>
        <taxon>Pseudomonadati</taxon>
        <taxon>Bacteroidota</taxon>
        <taxon>Flavobacteriia</taxon>
        <taxon>Flavobacteriales</taxon>
        <taxon>Flavobacteriaceae</taxon>
    </lineage>
</organism>
<comment type="caution">
    <text evidence="2">The sequence shown here is derived from an EMBL/GenBank/DDBJ whole genome shotgun (WGS) entry which is preliminary data.</text>
</comment>
<dbReference type="Proteomes" id="UP000239522">
    <property type="component" value="Unassembled WGS sequence"/>
</dbReference>
<sequence length="97" mass="11280">MPFDPKSAKKAGKKSKRGPAKKEGPSIKEKMELLYEKVLDDLLINQEKLTKTERVKVFVTLSNYIFPKTKSVRDKFTLEQLKEKNEDHFNQDPDPTK</sequence>
<reference evidence="2 3" key="1">
    <citation type="submission" date="2016-11" db="EMBL/GenBank/DDBJ databases">
        <title>Trade-off between light-utilization and light-protection in marine flavobacteria.</title>
        <authorList>
            <person name="Kumagai Y."/>
        </authorList>
    </citation>
    <scope>NUCLEOTIDE SEQUENCE [LARGE SCALE GENOMIC DNA]</scope>
    <source>
        <strain evidence="2 3">ATCC 700397</strain>
    </source>
</reference>
<name>A0A2S7KYZ3_9FLAO</name>
<dbReference type="OrthoDB" id="9854907at2"/>
<feature type="region of interest" description="Disordered" evidence="1">
    <location>
        <begin position="1"/>
        <end position="27"/>
    </location>
</feature>
<keyword evidence="3" id="KW-1185">Reference proteome</keyword>
<evidence type="ECO:0000313" key="3">
    <source>
        <dbReference type="Proteomes" id="UP000239522"/>
    </source>
</evidence>
<dbReference type="EMBL" id="MQUA01000013">
    <property type="protein sequence ID" value="PQB07816.1"/>
    <property type="molecule type" value="Genomic_DNA"/>
</dbReference>
<dbReference type="RefSeq" id="WP_104810020.1">
    <property type="nucleotide sequence ID" value="NZ_MQUA01000013.1"/>
</dbReference>
<evidence type="ECO:0000313" key="2">
    <source>
        <dbReference type="EMBL" id="PQB07816.1"/>
    </source>
</evidence>
<feature type="compositionally biased region" description="Basic residues" evidence="1">
    <location>
        <begin position="8"/>
        <end position="19"/>
    </location>
</feature>
<evidence type="ECO:0000256" key="1">
    <source>
        <dbReference type="SAM" id="MobiDB-lite"/>
    </source>
</evidence>
<dbReference type="AlphaFoldDB" id="A0A2S7KYZ3"/>